<dbReference type="OrthoDB" id="3271094at2759"/>
<dbReference type="Proteomes" id="UP000467700">
    <property type="component" value="Unassembled WGS sequence"/>
</dbReference>
<organism evidence="3 4">
    <name type="scientific">Cyclocybe aegerita</name>
    <name type="common">Black poplar mushroom</name>
    <name type="synonym">Agrocybe aegerita</name>
    <dbReference type="NCBI Taxonomy" id="1973307"/>
    <lineage>
        <taxon>Eukaryota</taxon>
        <taxon>Fungi</taxon>
        <taxon>Dikarya</taxon>
        <taxon>Basidiomycota</taxon>
        <taxon>Agaricomycotina</taxon>
        <taxon>Agaricomycetes</taxon>
        <taxon>Agaricomycetidae</taxon>
        <taxon>Agaricales</taxon>
        <taxon>Agaricineae</taxon>
        <taxon>Bolbitiaceae</taxon>
        <taxon>Cyclocybe</taxon>
    </lineage>
</organism>
<gene>
    <name evidence="3" type="ORF">AAE3_LOCUS13548</name>
</gene>
<dbReference type="EMBL" id="CACVBS010000104">
    <property type="protein sequence ID" value="CAA7271312.1"/>
    <property type="molecule type" value="Genomic_DNA"/>
</dbReference>
<feature type="domain" description="Ubiquitin-like" evidence="2">
    <location>
        <begin position="168"/>
        <end position="248"/>
    </location>
</feature>
<protein>
    <recommendedName>
        <fullName evidence="2">Ubiquitin-like domain-containing protein</fullName>
    </recommendedName>
</protein>
<dbReference type="AlphaFoldDB" id="A0A8S0Y0V9"/>
<dbReference type="InterPro" id="IPR054464">
    <property type="entry name" value="ULD_fung"/>
</dbReference>
<name>A0A8S0Y0V9_CYCAE</name>
<dbReference type="PANTHER" id="PTHR38886">
    <property type="entry name" value="SESA DOMAIN-CONTAINING PROTEIN"/>
    <property type="match status" value="1"/>
</dbReference>
<evidence type="ECO:0000256" key="1">
    <source>
        <dbReference type="SAM" id="SignalP"/>
    </source>
</evidence>
<dbReference type="Pfam" id="PF22893">
    <property type="entry name" value="ULD_2"/>
    <property type="match status" value="1"/>
</dbReference>
<reference evidence="3 4" key="1">
    <citation type="submission" date="2020-01" db="EMBL/GenBank/DDBJ databases">
        <authorList>
            <person name="Gupta K D."/>
        </authorList>
    </citation>
    <scope>NUCLEOTIDE SEQUENCE [LARGE SCALE GENOMIC DNA]</scope>
</reference>
<feature type="chain" id="PRO_5035751090" description="Ubiquitin-like domain-containing protein" evidence="1">
    <location>
        <begin position="24"/>
        <end position="296"/>
    </location>
</feature>
<evidence type="ECO:0000259" key="2">
    <source>
        <dbReference type="Pfam" id="PF22893"/>
    </source>
</evidence>
<accession>A0A8S0Y0V9</accession>
<proteinExistence type="predicted"/>
<keyword evidence="4" id="KW-1185">Reference proteome</keyword>
<feature type="signal peptide" evidence="1">
    <location>
        <begin position="1"/>
        <end position="23"/>
    </location>
</feature>
<keyword evidence="1" id="KW-0732">Signal</keyword>
<evidence type="ECO:0000313" key="3">
    <source>
        <dbReference type="EMBL" id="CAA7271312.1"/>
    </source>
</evidence>
<comment type="caution">
    <text evidence="3">The sequence shown here is derived from an EMBL/GenBank/DDBJ whole genome shotgun (WGS) entry which is preliminary data.</text>
</comment>
<sequence>MAFAPSIGNLVTLSTIIASIVRAVNETSGASAEYKELVDELNSFCNMLTILRHTLENTTVSPNNELAFNSIHMEMARCRALVDAFVDTIHPYHRALNAAGGTGRRRRSLRVIFRKVWWALFRQEDVTKVQLRMMSHRLQIVVLLNSLSLPVVQAAASNEITTQVGYKRENGIEIVDFMNKTFVIPWELCYSLLKIRLTLQSYYQHTPGQTQAEWGDYTLFCEDLGGLQVDVRDHYDQLRRGMRLTMAALTWRHLPEGRLSEYKCTQCPRTISVEHIDYLGWVEWEVSFMIFLEQQS</sequence>
<evidence type="ECO:0000313" key="4">
    <source>
        <dbReference type="Proteomes" id="UP000467700"/>
    </source>
</evidence>
<dbReference type="PANTHER" id="PTHR38886:SF1">
    <property type="entry name" value="NACHT-NTPASE AND P-LOOP NTPASES N-TERMINAL DOMAIN-CONTAINING PROTEIN"/>
    <property type="match status" value="1"/>
</dbReference>